<evidence type="ECO:0000256" key="5">
    <source>
        <dbReference type="ARBA" id="ARBA00022679"/>
    </source>
</evidence>
<evidence type="ECO:0000259" key="8">
    <source>
        <dbReference type="Pfam" id="PF00155"/>
    </source>
</evidence>
<comment type="subunit">
    <text evidence="3">Homodimer.</text>
</comment>
<dbReference type="STRING" id="1230454.C461_02691"/>
<dbReference type="InterPro" id="IPR004839">
    <property type="entry name" value="Aminotransferase_I/II_large"/>
</dbReference>
<dbReference type="AlphaFoldDB" id="M0PLA9"/>
<comment type="caution">
    <text evidence="9">The sequence shown here is derived from an EMBL/GenBank/DDBJ whole genome shotgun (WGS) entry which is preliminary data.</text>
</comment>
<dbReference type="GO" id="GO:0008483">
    <property type="term" value="F:transaminase activity"/>
    <property type="evidence" value="ECO:0007669"/>
    <property type="project" value="UniProtKB-KW"/>
</dbReference>
<evidence type="ECO:0000256" key="7">
    <source>
        <dbReference type="RuleBase" id="RU000481"/>
    </source>
</evidence>
<dbReference type="PROSITE" id="PS00105">
    <property type="entry name" value="AA_TRANSFER_CLASS_1"/>
    <property type="match status" value="1"/>
</dbReference>
<evidence type="ECO:0000256" key="6">
    <source>
        <dbReference type="ARBA" id="ARBA00022898"/>
    </source>
</evidence>
<evidence type="ECO:0000313" key="9">
    <source>
        <dbReference type="EMBL" id="EMA69500.1"/>
    </source>
</evidence>
<dbReference type="InterPro" id="IPR015424">
    <property type="entry name" value="PyrdxlP-dep_Trfase"/>
</dbReference>
<dbReference type="RefSeq" id="WP_007998423.1">
    <property type="nucleotide sequence ID" value="NZ_AOJI01000014.1"/>
</dbReference>
<dbReference type="Pfam" id="PF00155">
    <property type="entry name" value="Aminotran_1_2"/>
    <property type="match status" value="1"/>
</dbReference>
<dbReference type="InterPro" id="IPR015421">
    <property type="entry name" value="PyrdxlP-dep_Trfase_major"/>
</dbReference>
<dbReference type="PANTHER" id="PTHR46383">
    <property type="entry name" value="ASPARTATE AMINOTRANSFERASE"/>
    <property type="match status" value="1"/>
</dbReference>
<evidence type="ECO:0000256" key="3">
    <source>
        <dbReference type="ARBA" id="ARBA00011738"/>
    </source>
</evidence>
<dbReference type="SUPFAM" id="SSF53383">
    <property type="entry name" value="PLP-dependent transferases"/>
    <property type="match status" value="1"/>
</dbReference>
<feature type="domain" description="Aminotransferase class I/classII large" evidence="8">
    <location>
        <begin position="21"/>
        <end position="356"/>
    </location>
</feature>
<dbReference type="GO" id="GO:0030170">
    <property type="term" value="F:pyridoxal phosphate binding"/>
    <property type="evidence" value="ECO:0007669"/>
    <property type="project" value="InterPro"/>
</dbReference>
<evidence type="ECO:0000313" key="10">
    <source>
        <dbReference type="Proteomes" id="UP000011575"/>
    </source>
</evidence>
<accession>M0PLA9</accession>
<protein>
    <recommendedName>
        <fullName evidence="7">Aminotransferase</fullName>
        <ecNumber evidence="7">2.6.1.-</ecNumber>
    </recommendedName>
</protein>
<comment type="cofactor">
    <cofactor evidence="1 7">
        <name>pyridoxal 5'-phosphate</name>
        <dbReference type="ChEBI" id="CHEBI:597326"/>
    </cofactor>
</comment>
<dbReference type="CDD" id="cd00609">
    <property type="entry name" value="AAT_like"/>
    <property type="match status" value="1"/>
</dbReference>
<keyword evidence="6" id="KW-0663">Pyridoxal phosphate</keyword>
<evidence type="ECO:0000256" key="1">
    <source>
        <dbReference type="ARBA" id="ARBA00001933"/>
    </source>
</evidence>
<dbReference type="Gene3D" id="3.40.640.10">
    <property type="entry name" value="Type I PLP-dependent aspartate aminotransferase-like (Major domain)"/>
    <property type="match status" value="1"/>
</dbReference>
<sequence length="373" mass="40496">MEYEEPKFFHVMEYAAAADGDVIDMVSGNPDWEPPSALREALREYADLPPDAFQYPPSAGLRELREAIAERRGVDVDRVVVTNGTGEANYLAMARAFERDAGDEALLMDPVYPYYPGKVQLLGGEPTLVPTTRDGGLDVSAVREAASEETALIALNTPNNPTGAIYDRDAIREVVAIADAVDALVLVDEVYDHFDLTGSFESALTLDSDRVIVTSGFSKSMAITGFRVGYALLPDEHVFKAKARHMLVNVAGPRPSQYAVHHALAETSPDYYAEARELLAERVDAFTDALDAAGAEYSRPEGAFYVLARFEGFPGTMANVKRLIDEAGVAGMPGDAFGTARGDWIRFALVTPRAVEAAERLADYFGDETPASR</sequence>
<evidence type="ECO:0000256" key="2">
    <source>
        <dbReference type="ARBA" id="ARBA00007441"/>
    </source>
</evidence>
<keyword evidence="4 7" id="KW-0032">Aminotransferase</keyword>
<dbReference type="InterPro" id="IPR004838">
    <property type="entry name" value="NHTrfase_class1_PyrdxlP-BS"/>
</dbReference>
<reference evidence="9 10" key="1">
    <citation type="journal article" date="2014" name="PLoS Genet.">
        <title>Phylogenetically driven sequencing of extremely halophilic archaea reveals strategies for static and dynamic osmo-response.</title>
        <authorList>
            <person name="Becker E.A."/>
            <person name="Seitzer P.M."/>
            <person name="Tritt A."/>
            <person name="Larsen D."/>
            <person name="Krusor M."/>
            <person name="Yao A.I."/>
            <person name="Wu D."/>
            <person name="Madern D."/>
            <person name="Eisen J.A."/>
            <person name="Darling A.E."/>
            <person name="Facciotti M.T."/>
        </authorList>
    </citation>
    <scope>NUCLEOTIDE SEQUENCE [LARGE SCALE GENOMIC DNA]</scope>
    <source>
        <strain evidence="9 10">JCM 13560</strain>
    </source>
</reference>
<dbReference type="EC" id="2.6.1.-" evidence="7"/>
<proteinExistence type="inferred from homology"/>
<dbReference type="GO" id="GO:0006520">
    <property type="term" value="P:amino acid metabolic process"/>
    <property type="evidence" value="ECO:0007669"/>
    <property type="project" value="InterPro"/>
</dbReference>
<dbReference type="InterPro" id="IPR050596">
    <property type="entry name" value="AspAT/PAT-like"/>
</dbReference>
<gene>
    <name evidence="9" type="ORF">C461_02691</name>
</gene>
<dbReference type="PATRIC" id="fig|1230454.4.peg.553"/>
<keyword evidence="10" id="KW-1185">Reference proteome</keyword>
<evidence type="ECO:0000256" key="4">
    <source>
        <dbReference type="ARBA" id="ARBA00022576"/>
    </source>
</evidence>
<dbReference type="Proteomes" id="UP000011575">
    <property type="component" value="Unassembled WGS sequence"/>
</dbReference>
<dbReference type="OrthoDB" id="372018at2157"/>
<comment type="similarity">
    <text evidence="2 7">Belongs to the class-I pyridoxal-phosphate-dependent aminotransferase family.</text>
</comment>
<name>M0PLA9_9EURY</name>
<dbReference type="EMBL" id="AOJI01000014">
    <property type="protein sequence ID" value="EMA69500.1"/>
    <property type="molecule type" value="Genomic_DNA"/>
</dbReference>
<keyword evidence="5 7" id="KW-0808">Transferase</keyword>
<organism evidence="9 10">
    <name type="scientific">Halorubrum aidingense JCM 13560</name>
    <dbReference type="NCBI Taxonomy" id="1230454"/>
    <lineage>
        <taxon>Archaea</taxon>
        <taxon>Methanobacteriati</taxon>
        <taxon>Methanobacteriota</taxon>
        <taxon>Stenosarchaea group</taxon>
        <taxon>Halobacteria</taxon>
        <taxon>Halobacteriales</taxon>
        <taxon>Haloferacaceae</taxon>
        <taxon>Halorubrum</taxon>
    </lineage>
</organism>